<feature type="region of interest" description="Disordered" evidence="1">
    <location>
        <begin position="72"/>
        <end position="102"/>
    </location>
</feature>
<organism evidence="2 3">
    <name type="scientific">Panicum miliaceum</name>
    <name type="common">Proso millet</name>
    <name type="synonym">Broomcorn millet</name>
    <dbReference type="NCBI Taxonomy" id="4540"/>
    <lineage>
        <taxon>Eukaryota</taxon>
        <taxon>Viridiplantae</taxon>
        <taxon>Streptophyta</taxon>
        <taxon>Embryophyta</taxon>
        <taxon>Tracheophyta</taxon>
        <taxon>Spermatophyta</taxon>
        <taxon>Magnoliopsida</taxon>
        <taxon>Liliopsida</taxon>
        <taxon>Poales</taxon>
        <taxon>Poaceae</taxon>
        <taxon>PACMAD clade</taxon>
        <taxon>Panicoideae</taxon>
        <taxon>Panicodae</taxon>
        <taxon>Paniceae</taxon>
        <taxon>Panicinae</taxon>
        <taxon>Panicum</taxon>
        <taxon>Panicum sect. Panicum</taxon>
    </lineage>
</organism>
<name>A0A3L6PJH4_PANMI</name>
<feature type="compositionally biased region" description="Basic and acidic residues" evidence="1">
    <location>
        <begin position="77"/>
        <end position="94"/>
    </location>
</feature>
<keyword evidence="3" id="KW-1185">Reference proteome</keyword>
<proteinExistence type="predicted"/>
<dbReference type="OrthoDB" id="4062651at2759"/>
<dbReference type="AlphaFoldDB" id="A0A3L6PJH4"/>
<evidence type="ECO:0000313" key="3">
    <source>
        <dbReference type="Proteomes" id="UP000275267"/>
    </source>
</evidence>
<gene>
    <name evidence="2" type="ORF">C2845_PM18G11970</name>
</gene>
<sequence>MLRGALRMQAKQYFVDGEEDEMPKMADPALGGRYDAEQLRNVAWAAKLCVQSSPDHRPQMSKVVQILVGERTQAHPWGERRRGSHHPGELHETDGYDAAPGYLDDLSRHKALAFDFDGESTPRTHVGPP</sequence>
<dbReference type="PANTHER" id="PTHR47987">
    <property type="entry name" value="OS08G0249100 PROTEIN"/>
    <property type="match status" value="1"/>
</dbReference>
<protein>
    <submittedName>
        <fullName evidence="2">Receptor-like cytosolic serine/threonine-protein kinase RBK2</fullName>
    </submittedName>
</protein>
<evidence type="ECO:0000256" key="1">
    <source>
        <dbReference type="SAM" id="MobiDB-lite"/>
    </source>
</evidence>
<dbReference type="PANTHER" id="PTHR47987:SF32">
    <property type="entry name" value="OS11G0644000 PROTEIN"/>
    <property type="match status" value="1"/>
</dbReference>
<dbReference type="GO" id="GO:0016301">
    <property type="term" value="F:kinase activity"/>
    <property type="evidence" value="ECO:0007669"/>
    <property type="project" value="UniProtKB-KW"/>
</dbReference>
<evidence type="ECO:0000313" key="2">
    <source>
        <dbReference type="EMBL" id="RLM58951.1"/>
    </source>
</evidence>
<dbReference type="EMBL" id="PQIB02000017">
    <property type="protein sequence ID" value="RLM58951.1"/>
    <property type="molecule type" value="Genomic_DNA"/>
</dbReference>
<dbReference type="Proteomes" id="UP000275267">
    <property type="component" value="Unassembled WGS sequence"/>
</dbReference>
<accession>A0A3L6PJH4</accession>
<dbReference type="STRING" id="4540.A0A3L6PJH4"/>
<reference evidence="3" key="1">
    <citation type="journal article" date="2019" name="Nat. Commun.">
        <title>The genome of broomcorn millet.</title>
        <authorList>
            <person name="Zou C."/>
            <person name="Miki D."/>
            <person name="Li D."/>
            <person name="Tang Q."/>
            <person name="Xiao L."/>
            <person name="Rajput S."/>
            <person name="Deng P."/>
            <person name="Jia W."/>
            <person name="Huang R."/>
            <person name="Zhang M."/>
            <person name="Sun Y."/>
            <person name="Hu J."/>
            <person name="Fu X."/>
            <person name="Schnable P.S."/>
            <person name="Li F."/>
            <person name="Zhang H."/>
            <person name="Feng B."/>
            <person name="Zhu X."/>
            <person name="Liu R."/>
            <person name="Schnable J.C."/>
            <person name="Zhu J.-K."/>
            <person name="Zhang H."/>
        </authorList>
    </citation>
    <scope>NUCLEOTIDE SEQUENCE [LARGE SCALE GENOMIC DNA]</scope>
</reference>
<dbReference type="InterPro" id="IPR046958">
    <property type="entry name" value="RBK1/2/STUNTED"/>
</dbReference>
<comment type="caution">
    <text evidence="2">The sequence shown here is derived from an EMBL/GenBank/DDBJ whole genome shotgun (WGS) entry which is preliminary data.</text>
</comment>
<dbReference type="Gene3D" id="1.10.510.10">
    <property type="entry name" value="Transferase(Phosphotransferase) domain 1"/>
    <property type="match status" value="1"/>
</dbReference>